<comment type="caution">
    <text evidence="2">The sequence shown here is derived from an EMBL/GenBank/DDBJ whole genome shotgun (WGS) entry which is preliminary data.</text>
</comment>
<dbReference type="Proteomes" id="UP000324222">
    <property type="component" value="Unassembled WGS sequence"/>
</dbReference>
<dbReference type="EMBL" id="VSRR010010825">
    <property type="protein sequence ID" value="MPC52367.1"/>
    <property type="molecule type" value="Genomic_DNA"/>
</dbReference>
<evidence type="ECO:0000313" key="2">
    <source>
        <dbReference type="EMBL" id="MPC52367.1"/>
    </source>
</evidence>
<gene>
    <name evidence="2" type="ORF">E2C01_046235</name>
</gene>
<feature type="compositionally biased region" description="Polar residues" evidence="1">
    <location>
        <begin position="10"/>
        <end position="23"/>
    </location>
</feature>
<sequence>MMNNKNNNNTCTPPSNKAVSTQAGRGEVQKLSIIRGQEQALLPRSGKIQDVNMKKSVAAPPLRAIPDITRDLPPLTPWSHSTSVRVSSSLYSYLLSPTSL</sequence>
<evidence type="ECO:0000256" key="1">
    <source>
        <dbReference type="SAM" id="MobiDB-lite"/>
    </source>
</evidence>
<reference evidence="2 3" key="1">
    <citation type="submission" date="2019-05" db="EMBL/GenBank/DDBJ databases">
        <title>Another draft genome of Portunus trituberculatus and its Hox gene families provides insights of decapod evolution.</title>
        <authorList>
            <person name="Jeong J.-H."/>
            <person name="Song I."/>
            <person name="Kim S."/>
            <person name="Choi T."/>
            <person name="Kim D."/>
            <person name="Ryu S."/>
            <person name="Kim W."/>
        </authorList>
    </citation>
    <scope>NUCLEOTIDE SEQUENCE [LARGE SCALE GENOMIC DNA]</scope>
    <source>
        <tissue evidence="2">Muscle</tissue>
    </source>
</reference>
<dbReference type="AlphaFoldDB" id="A0A5B7G449"/>
<accession>A0A5B7G449</accession>
<name>A0A5B7G449_PORTR</name>
<keyword evidence="3" id="KW-1185">Reference proteome</keyword>
<proteinExistence type="predicted"/>
<evidence type="ECO:0000313" key="3">
    <source>
        <dbReference type="Proteomes" id="UP000324222"/>
    </source>
</evidence>
<protein>
    <submittedName>
        <fullName evidence="2">Uncharacterized protein</fullName>
    </submittedName>
</protein>
<feature type="region of interest" description="Disordered" evidence="1">
    <location>
        <begin position="1"/>
        <end position="24"/>
    </location>
</feature>
<organism evidence="2 3">
    <name type="scientific">Portunus trituberculatus</name>
    <name type="common">Swimming crab</name>
    <name type="synonym">Neptunus trituberculatus</name>
    <dbReference type="NCBI Taxonomy" id="210409"/>
    <lineage>
        <taxon>Eukaryota</taxon>
        <taxon>Metazoa</taxon>
        <taxon>Ecdysozoa</taxon>
        <taxon>Arthropoda</taxon>
        <taxon>Crustacea</taxon>
        <taxon>Multicrustacea</taxon>
        <taxon>Malacostraca</taxon>
        <taxon>Eumalacostraca</taxon>
        <taxon>Eucarida</taxon>
        <taxon>Decapoda</taxon>
        <taxon>Pleocyemata</taxon>
        <taxon>Brachyura</taxon>
        <taxon>Eubrachyura</taxon>
        <taxon>Portunoidea</taxon>
        <taxon>Portunidae</taxon>
        <taxon>Portuninae</taxon>
        <taxon>Portunus</taxon>
    </lineage>
</organism>